<dbReference type="Proteomes" id="UP001549104">
    <property type="component" value="Unassembled WGS sequence"/>
</dbReference>
<protein>
    <submittedName>
        <fullName evidence="4">8-oxo-dGTP pyrophosphatase MutT (NUDIX family)</fullName>
    </submittedName>
</protein>
<dbReference type="RefSeq" id="WP_354314684.1">
    <property type="nucleotide sequence ID" value="NZ_JBEPME010000008.1"/>
</dbReference>
<evidence type="ECO:0000256" key="1">
    <source>
        <dbReference type="ARBA" id="ARBA00001946"/>
    </source>
</evidence>
<comment type="cofactor">
    <cofactor evidence="1">
        <name>Mg(2+)</name>
        <dbReference type="ChEBI" id="CHEBI:18420"/>
    </cofactor>
</comment>
<dbReference type="InterPro" id="IPR015797">
    <property type="entry name" value="NUDIX_hydrolase-like_dom_sf"/>
</dbReference>
<evidence type="ECO:0000313" key="5">
    <source>
        <dbReference type="Proteomes" id="UP001549104"/>
    </source>
</evidence>
<organism evidence="4 5">
    <name type="scientific">Sporosarcina psychrophila</name>
    <name type="common">Bacillus psychrophilus</name>
    <dbReference type="NCBI Taxonomy" id="1476"/>
    <lineage>
        <taxon>Bacteria</taxon>
        <taxon>Bacillati</taxon>
        <taxon>Bacillota</taxon>
        <taxon>Bacilli</taxon>
        <taxon>Bacillales</taxon>
        <taxon>Caryophanaceae</taxon>
        <taxon>Sporosarcina</taxon>
    </lineage>
</organism>
<sequence length="170" mass="20324">MIFNKVIEEQYIQVDSKVNYREAIRAVILRNNEILLIHTNKEDYKFPGGGVEGQESHSECLIREVAEETGYVNCIIKDMLGTVIERKLDEYDNTSVFQMTSHYYLCELINNERIAQQLDDYEFAQEFRPEWILLIEAIERNEKRINRFEKNTWVKREIFVLKELKNILKL</sequence>
<reference evidence="4 5" key="1">
    <citation type="submission" date="2024-06" db="EMBL/GenBank/DDBJ databases">
        <title>Sorghum-associated microbial communities from plants grown in Nebraska, USA.</title>
        <authorList>
            <person name="Schachtman D."/>
        </authorList>
    </citation>
    <scope>NUCLEOTIDE SEQUENCE [LARGE SCALE GENOMIC DNA]</scope>
    <source>
        <strain evidence="4 5">1288</strain>
    </source>
</reference>
<comment type="caution">
    <text evidence="4">The sequence shown here is derived from an EMBL/GenBank/DDBJ whole genome shotgun (WGS) entry which is preliminary data.</text>
</comment>
<dbReference type="Pfam" id="PF00293">
    <property type="entry name" value="NUDIX"/>
    <property type="match status" value="1"/>
</dbReference>
<proteinExistence type="predicted"/>
<dbReference type="PANTHER" id="PTHR43046">
    <property type="entry name" value="GDP-MANNOSE MANNOSYL HYDROLASE"/>
    <property type="match status" value="1"/>
</dbReference>
<accession>A0ABV2KDP8</accession>
<dbReference type="PANTHER" id="PTHR43046:SF15">
    <property type="entry name" value="MUTT_NUDIX FAMILY PROTEIN"/>
    <property type="match status" value="1"/>
</dbReference>
<evidence type="ECO:0000313" key="4">
    <source>
        <dbReference type="EMBL" id="MET3659180.1"/>
    </source>
</evidence>
<evidence type="ECO:0000256" key="2">
    <source>
        <dbReference type="ARBA" id="ARBA00022801"/>
    </source>
</evidence>
<dbReference type="CDD" id="cd02883">
    <property type="entry name" value="NUDIX_Hydrolase"/>
    <property type="match status" value="1"/>
</dbReference>
<gene>
    <name evidence="4" type="ORF">ABIC55_004300</name>
</gene>
<keyword evidence="5" id="KW-1185">Reference proteome</keyword>
<dbReference type="SUPFAM" id="SSF55811">
    <property type="entry name" value="Nudix"/>
    <property type="match status" value="1"/>
</dbReference>
<dbReference type="InterPro" id="IPR000086">
    <property type="entry name" value="NUDIX_hydrolase_dom"/>
</dbReference>
<evidence type="ECO:0000259" key="3">
    <source>
        <dbReference type="PROSITE" id="PS51462"/>
    </source>
</evidence>
<dbReference type="PROSITE" id="PS51462">
    <property type="entry name" value="NUDIX"/>
    <property type="match status" value="1"/>
</dbReference>
<dbReference type="EMBL" id="JBEPME010000008">
    <property type="protein sequence ID" value="MET3659180.1"/>
    <property type="molecule type" value="Genomic_DNA"/>
</dbReference>
<name>A0ABV2KDP8_SPOPS</name>
<dbReference type="Gene3D" id="3.90.79.10">
    <property type="entry name" value="Nucleoside Triphosphate Pyrophosphohydrolase"/>
    <property type="match status" value="1"/>
</dbReference>
<keyword evidence="2" id="KW-0378">Hydrolase</keyword>
<dbReference type="PROSITE" id="PS00893">
    <property type="entry name" value="NUDIX_BOX"/>
    <property type="match status" value="1"/>
</dbReference>
<dbReference type="InterPro" id="IPR020084">
    <property type="entry name" value="NUDIX_hydrolase_CS"/>
</dbReference>
<feature type="domain" description="Nudix hydrolase" evidence="3">
    <location>
        <begin position="19"/>
        <end position="156"/>
    </location>
</feature>